<dbReference type="STRING" id="1082479.SAMN05216241_106108"/>
<evidence type="ECO:0000259" key="4">
    <source>
        <dbReference type="Pfam" id="PF00294"/>
    </source>
</evidence>
<dbReference type="PANTHER" id="PTHR43320">
    <property type="entry name" value="SUGAR KINASE"/>
    <property type="match status" value="1"/>
</dbReference>
<dbReference type="CDD" id="cd01168">
    <property type="entry name" value="adenosine_kinase"/>
    <property type="match status" value="1"/>
</dbReference>
<dbReference type="EMBL" id="FNCE01000006">
    <property type="protein sequence ID" value="SDG17613.1"/>
    <property type="molecule type" value="Genomic_DNA"/>
</dbReference>
<dbReference type="InterPro" id="IPR011611">
    <property type="entry name" value="PfkB_dom"/>
</dbReference>
<keyword evidence="2" id="KW-0808">Transferase</keyword>
<name>A0A1G7S3P7_9PROT</name>
<keyword evidence="3 5" id="KW-0418">Kinase</keyword>
<dbReference type="Pfam" id="PF00294">
    <property type="entry name" value="PfkB"/>
    <property type="match status" value="1"/>
</dbReference>
<sequence>MAGQPADQERIDVLGVGNAIVDVIARTDDAFLTKHGLPKGGMTLIGSEWAEALYESMGPGTEMSGGSAANTLAGIASLGGTTAFLGKVRDDQLGRIFRHDIRAAGCTFETSAATDTLPTARCLVFVTPDAQRTMATFLGASTQLGPGDVDHERIRRARVTYLEGFLWDAPEAKQAFIDAAGTARGNGGEVALSLSDPFCVERHRESFRELVDGHVDILFANGDEITSLYETETFEEAVDIVRGKVRIAALTRGENGSVVVTPDETVEVPAVTPGRIEDTTGAGDLYAAGFLHAYTRGHDLGRCAHLGGACAAEVISHVGARPQRDLKELLTEIG</sequence>
<evidence type="ECO:0000256" key="3">
    <source>
        <dbReference type="ARBA" id="ARBA00022777"/>
    </source>
</evidence>
<dbReference type="AlphaFoldDB" id="A0A1G7S3P7"/>
<gene>
    <name evidence="5" type="ORF">SAMN05216241_106108</name>
</gene>
<keyword evidence="6" id="KW-1185">Reference proteome</keyword>
<dbReference type="RefSeq" id="WP_090020129.1">
    <property type="nucleotide sequence ID" value="NZ_FNCE01000006.1"/>
</dbReference>
<dbReference type="PROSITE" id="PS00584">
    <property type="entry name" value="PFKB_KINASES_2"/>
    <property type="match status" value="1"/>
</dbReference>
<dbReference type="GO" id="GO:0016301">
    <property type="term" value="F:kinase activity"/>
    <property type="evidence" value="ECO:0007669"/>
    <property type="project" value="UniProtKB-KW"/>
</dbReference>
<proteinExistence type="inferred from homology"/>
<evidence type="ECO:0000313" key="5">
    <source>
        <dbReference type="EMBL" id="SDG17613.1"/>
    </source>
</evidence>
<dbReference type="Proteomes" id="UP000199415">
    <property type="component" value="Unassembled WGS sequence"/>
</dbReference>
<organism evidence="5 6">
    <name type="scientific">Limimonas halophila</name>
    <dbReference type="NCBI Taxonomy" id="1082479"/>
    <lineage>
        <taxon>Bacteria</taxon>
        <taxon>Pseudomonadati</taxon>
        <taxon>Pseudomonadota</taxon>
        <taxon>Alphaproteobacteria</taxon>
        <taxon>Rhodospirillales</taxon>
        <taxon>Rhodovibrionaceae</taxon>
        <taxon>Limimonas</taxon>
    </lineage>
</organism>
<dbReference type="Gene3D" id="3.30.1110.10">
    <property type="match status" value="1"/>
</dbReference>
<evidence type="ECO:0000256" key="1">
    <source>
        <dbReference type="ARBA" id="ARBA00010688"/>
    </source>
</evidence>
<dbReference type="Gene3D" id="3.40.1190.20">
    <property type="match status" value="1"/>
</dbReference>
<dbReference type="SUPFAM" id="SSF53613">
    <property type="entry name" value="Ribokinase-like"/>
    <property type="match status" value="1"/>
</dbReference>
<feature type="domain" description="Carbohydrate kinase PfkB" evidence="4">
    <location>
        <begin position="64"/>
        <end position="321"/>
    </location>
</feature>
<accession>A0A1G7S3P7</accession>
<evidence type="ECO:0000313" key="6">
    <source>
        <dbReference type="Proteomes" id="UP000199415"/>
    </source>
</evidence>
<dbReference type="InterPro" id="IPR002173">
    <property type="entry name" value="Carboh/pur_kinase_PfkB_CS"/>
</dbReference>
<protein>
    <submittedName>
        <fullName evidence="5">Sugar or nucleoside kinase, ribokinase family</fullName>
    </submittedName>
</protein>
<dbReference type="InterPro" id="IPR029056">
    <property type="entry name" value="Ribokinase-like"/>
</dbReference>
<evidence type="ECO:0000256" key="2">
    <source>
        <dbReference type="ARBA" id="ARBA00022679"/>
    </source>
</evidence>
<dbReference type="PANTHER" id="PTHR43320:SF3">
    <property type="entry name" value="CARBOHYDRATE KINASE PFKB DOMAIN-CONTAINING PROTEIN"/>
    <property type="match status" value="1"/>
</dbReference>
<dbReference type="OrthoDB" id="9813569at2"/>
<comment type="similarity">
    <text evidence="1">Belongs to the carbohydrate kinase PfkB family.</text>
</comment>
<reference evidence="5 6" key="1">
    <citation type="submission" date="2016-10" db="EMBL/GenBank/DDBJ databases">
        <authorList>
            <person name="de Groot N.N."/>
        </authorList>
    </citation>
    <scope>NUCLEOTIDE SEQUENCE [LARGE SCALE GENOMIC DNA]</scope>
    <source>
        <strain evidence="5 6">DSM 25584</strain>
    </source>
</reference>
<dbReference type="InterPro" id="IPR052700">
    <property type="entry name" value="Carb_kinase_PfkB-like"/>
</dbReference>